<accession>A0A0A8ZWG5</accession>
<organism evidence="1">
    <name type="scientific">Arundo donax</name>
    <name type="common">Giant reed</name>
    <name type="synonym">Donax arundinaceus</name>
    <dbReference type="NCBI Taxonomy" id="35708"/>
    <lineage>
        <taxon>Eukaryota</taxon>
        <taxon>Viridiplantae</taxon>
        <taxon>Streptophyta</taxon>
        <taxon>Embryophyta</taxon>
        <taxon>Tracheophyta</taxon>
        <taxon>Spermatophyta</taxon>
        <taxon>Magnoliopsida</taxon>
        <taxon>Liliopsida</taxon>
        <taxon>Poales</taxon>
        <taxon>Poaceae</taxon>
        <taxon>PACMAD clade</taxon>
        <taxon>Arundinoideae</taxon>
        <taxon>Arundineae</taxon>
        <taxon>Arundo</taxon>
    </lineage>
</organism>
<evidence type="ECO:0000313" key="1">
    <source>
        <dbReference type="EMBL" id="JAD43176.1"/>
    </source>
</evidence>
<protein>
    <submittedName>
        <fullName evidence="1">Uncharacterized protein</fullName>
    </submittedName>
</protein>
<reference evidence="1" key="1">
    <citation type="submission" date="2014-09" db="EMBL/GenBank/DDBJ databases">
        <authorList>
            <person name="Magalhaes I.L.F."/>
            <person name="Oliveira U."/>
            <person name="Santos F.R."/>
            <person name="Vidigal T.H.D.A."/>
            <person name="Brescovit A.D."/>
            <person name="Santos A.J."/>
        </authorList>
    </citation>
    <scope>NUCLEOTIDE SEQUENCE</scope>
    <source>
        <tissue evidence="1">Shoot tissue taken approximately 20 cm above the soil surface</tissue>
    </source>
</reference>
<reference evidence="1" key="2">
    <citation type="journal article" date="2015" name="Data Brief">
        <title>Shoot transcriptome of the giant reed, Arundo donax.</title>
        <authorList>
            <person name="Barrero R.A."/>
            <person name="Guerrero F.D."/>
            <person name="Moolhuijzen P."/>
            <person name="Goolsby J.A."/>
            <person name="Tidwell J."/>
            <person name="Bellgard S.E."/>
            <person name="Bellgard M.I."/>
        </authorList>
    </citation>
    <scope>NUCLEOTIDE SEQUENCE</scope>
    <source>
        <tissue evidence="1">Shoot tissue taken approximately 20 cm above the soil surface</tissue>
    </source>
</reference>
<sequence length="64" mass="7491">MLTFIGEKNVTNLYPRPKEARTSTSHRCKKVNQDSGLADYKMQERSNPRIEHFMRVPVTKRNLA</sequence>
<name>A0A0A8ZWG5_ARUDO</name>
<dbReference type="EMBL" id="GBRH01254719">
    <property type="protein sequence ID" value="JAD43176.1"/>
    <property type="molecule type" value="Transcribed_RNA"/>
</dbReference>
<dbReference type="AlphaFoldDB" id="A0A0A8ZWG5"/>
<proteinExistence type="predicted"/>